<keyword evidence="4 9" id="KW-0812">Transmembrane</keyword>
<evidence type="ECO:0000259" key="11">
    <source>
        <dbReference type="Pfam" id="PF02096"/>
    </source>
</evidence>
<feature type="domain" description="Membrane insertase YidC/Oxa/ALB C-terminal" evidence="11">
    <location>
        <begin position="32"/>
        <end position="226"/>
    </location>
</feature>
<keyword evidence="2" id="KW-0813">Transport</keyword>
<evidence type="ECO:0000256" key="8">
    <source>
        <dbReference type="ARBA" id="ARBA00023186"/>
    </source>
</evidence>
<dbReference type="GO" id="GO:0051205">
    <property type="term" value="P:protein insertion into membrane"/>
    <property type="evidence" value="ECO:0007669"/>
    <property type="project" value="TreeGrafter"/>
</dbReference>
<evidence type="ECO:0000256" key="5">
    <source>
        <dbReference type="ARBA" id="ARBA00022927"/>
    </source>
</evidence>
<dbReference type="CDD" id="cd20070">
    <property type="entry name" value="5TM_YidC_Alb3"/>
    <property type="match status" value="1"/>
</dbReference>
<protein>
    <submittedName>
        <fullName evidence="12">Membrane protein insertase YidC</fullName>
    </submittedName>
</protein>
<evidence type="ECO:0000256" key="4">
    <source>
        <dbReference type="ARBA" id="ARBA00022692"/>
    </source>
</evidence>
<dbReference type="GO" id="GO:0005886">
    <property type="term" value="C:plasma membrane"/>
    <property type="evidence" value="ECO:0007669"/>
    <property type="project" value="UniProtKB-SubCell"/>
</dbReference>
<evidence type="ECO:0000256" key="6">
    <source>
        <dbReference type="ARBA" id="ARBA00022989"/>
    </source>
</evidence>
<dbReference type="Pfam" id="PF02096">
    <property type="entry name" value="60KD_IMP"/>
    <property type="match status" value="1"/>
</dbReference>
<keyword evidence="8" id="KW-0143">Chaperone</keyword>
<keyword evidence="5" id="KW-0653">Protein transport</keyword>
<evidence type="ECO:0000256" key="2">
    <source>
        <dbReference type="ARBA" id="ARBA00022448"/>
    </source>
</evidence>
<dbReference type="OrthoDB" id="9780552at2"/>
<evidence type="ECO:0000256" key="1">
    <source>
        <dbReference type="ARBA" id="ARBA00004651"/>
    </source>
</evidence>
<comment type="subcellular location">
    <subcellularLocation>
        <location evidence="1">Cell membrane</location>
        <topology evidence="1">Multi-pass membrane protein</topology>
    </subcellularLocation>
    <subcellularLocation>
        <location evidence="9">Membrane</location>
        <topology evidence="9">Multi-pass membrane protein</topology>
    </subcellularLocation>
</comment>
<evidence type="ECO:0000256" key="3">
    <source>
        <dbReference type="ARBA" id="ARBA00022475"/>
    </source>
</evidence>
<dbReference type="InterPro" id="IPR001708">
    <property type="entry name" value="YidC/ALB3/OXA1/COX18"/>
</dbReference>
<keyword evidence="7 10" id="KW-0472">Membrane</keyword>
<evidence type="ECO:0000313" key="12">
    <source>
        <dbReference type="EMBL" id="NBI08113.1"/>
    </source>
</evidence>
<accession>A0A845R6J4</accession>
<reference evidence="12 13" key="1">
    <citation type="submission" date="2018-08" db="EMBL/GenBank/DDBJ databases">
        <title>Murine metabolic-syndrome-specific gut microbial biobank.</title>
        <authorList>
            <person name="Liu C."/>
        </authorList>
    </citation>
    <scope>NUCLEOTIDE SEQUENCE [LARGE SCALE GENOMIC DNA]</scope>
    <source>
        <strain evidence="12 13">583</strain>
    </source>
</reference>
<keyword evidence="13" id="KW-1185">Reference proteome</keyword>
<comment type="similarity">
    <text evidence="9">Belongs to the OXA1/ALB3/YidC family.</text>
</comment>
<dbReference type="PANTHER" id="PTHR12428">
    <property type="entry name" value="OXA1"/>
    <property type="match status" value="1"/>
</dbReference>
<evidence type="ECO:0000256" key="7">
    <source>
        <dbReference type="ARBA" id="ARBA00023136"/>
    </source>
</evidence>
<dbReference type="InterPro" id="IPR028055">
    <property type="entry name" value="YidC/Oxa/ALB_C"/>
</dbReference>
<keyword evidence="3" id="KW-1003">Cell membrane</keyword>
<name>A0A845R6J4_9CLOT</name>
<keyword evidence="6 10" id="KW-1133">Transmembrane helix</keyword>
<dbReference type="RefSeq" id="WP_160198579.1">
    <property type="nucleotide sequence ID" value="NZ_QXXA01000020.1"/>
</dbReference>
<gene>
    <name evidence="12" type="primary">yidC</name>
    <name evidence="12" type="ORF">D3Z33_14740</name>
</gene>
<dbReference type="AlphaFoldDB" id="A0A845R6J4"/>
<evidence type="ECO:0000256" key="10">
    <source>
        <dbReference type="SAM" id="Phobius"/>
    </source>
</evidence>
<dbReference type="GO" id="GO:0032977">
    <property type="term" value="F:membrane insertase activity"/>
    <property type="evidence" value="ECO:0007669"/>
    <property type="project" value="InterPro"/>
</dbReference>
<dbReference type="InterPro" id="IPR047196">
    <property type="entry name" value="YidC_ALB_C"/>
</dbReference>
<dbReference type="EMBL" id="QXXA01000020">
    <property type="protein sequence ID" value="NBI08113.1"/>
    <property type="molecule type" value="Genomic_DNA"/>
</dbReference>
<evidence type="ECO:0000313" key="13">
    <source>
        <dbReference type="Proteomes" id="UP000467132"/>
    </source>
</evidence>
<dbReference type="NCBIfam" id="TIGR03592">
    <property type="entry name" value="yidC_oxa1_cterm"/>
    <property type="match status" value="1"/>
</dbReference>
<evidence type="ECO:0000256" key="9">
    <source>
        <dbReference type="RuleBase" id="RU003945"/>
    </source>
</evidence>
<sequence>MDIFARPLGKLVDFIYNFVAGANLDFESFSAYAISIIIATIIVKLIILPLTLKQTKSMKNMQKIQPKMQELQKKYKNDKETLNMKTMELYKEYKVNPFGGCLPLLIQFPIIIGFFRVLREPVKYVFESPEAYDAINKSFLWIDNLKDTDLWILPIVAALTTYFQSKMMTAQQPSNGDNAAQSSQKMMTTIMPIMILFFARSVPAGLALYWVISNTFQIVQQFIINRNAGALKEDIK</sequence>
<dbReference type="Proteomes" id="UP000467132">
    <property type="component" value="Unassembled WGS sequence"/>
</dbReference>
<feature type="transmembrane region" description="Helical" evidence="10">
    <location>
        <begin position="95"/>
        <end position="118"/>
    </location>
</feature>
<proteinExistence type="inferred from homology"/>
<dbReference type="PRINTS" id="PR01900">
    <property type="entry name" value="YIDCPROTEIN"/>
</dbReference>
<dbReference type="PANTHER" id="PTHR12428:SF65">
    <property type="entry name" value="CYTOCHROME C OXIDASE ASSEMBLY PROTEIN COX18, MITOCHONDRIAL"/>
    <property type="match status" value="1"/>
</dbReference>
<organism evidence="12 13">
    <name type="scientific">Senegalia massiliensis</name>
    <dbReference type="NCBI Taxonomy" id="1720316"/>
    <lineage>
        <taxon>Bacteria</taxon>
        <taxon>Bacillati</taxon>
        <taxon>Bacillota</taxon>
        <taxon>Clostridia</taxon>
        <taxon>Eubacteriales</taxon>
        <taxon>Clostridiaceae</taxon>
        <taxon>Senegalia</taxon>
    </lineage>
</organism>
<dbReference type="GO" id="GO:0015031">
    <property type="term" value="P:protein transport"/>
    <property type="evidence" value="ECO:0007669"/>
    <property type="project" value="UniProtKB-KW"/>
</dbReference>
<comment type="caution">
    <text evidence="12">The sequence shown here is derived from an EMBL/GenBank/DDBJ whole genome shotgun (WGS) entry which is preliminary data.</text>
</comment>
<feature type="transmembrane region" description="Helical" evidence="10">
    <location>
        <begin position="29"/>
        <end position="52"/>
    </location>
</feature>
<feature type="transmembrane region" description="Helical" evidence="10">
    <location>
        <begin position="190"/>
        <end position="212"/>
    </location>
</feature>